<feature type="region of interest" description="Disordered" evidence="1">
    <location>
        <begin position="274"/>
        <end position="293"/>
    </location>
</feature>
<feature type="region of interest" description="Disordered" evidence="1">
    <location>
        <begin position="142"/>
        <end position="225"/>
    </location>
</feature>
<proteinExistence type="predicted"/>
<dbReference type="GeneID" id="64704174"/>
<evidence type="ECO:0008006" key="4">
    <source>
        <dbReference type="Google" id="ProtNLM"/>
    </source>
</evidence>
<keyword evidence="3" id="KW-1185">Reference proteome</keyword>
<dbReference type="RefSeq" id="XP_041289664.1">
    <property type="nucleotide sequence ID" value="XM_041441915.1"/>
</dbReference>
<gene>
    <name evidence="2" type="ORF">F5147DRAFT_776927</name>
</gene>
<evidence type="ECO:0000313" key="3">
    <source>
        <dbReference type="Proteomes" id="UP000823399"/>
    </source>
</evidence>
<feature type="compositionally biased region" description="Polar residues" evidence="1">
    <location>
        <begin position="209"/>
        <end position="225"/>
    </location>
</feature>
<feature type="compositionally biased region" description="Low complexity" evidence="1">
    <location>
        <begin position="144"/>
        <end position="153"/>
    </location>
</feature>
<name>A0A9P7F004_9AGAM</name>
<reference evidence="2" key="1">
    <citation type="journal article" date="2020" name="New Phytol.">
        <title>Comparative genomics reveals dynamic genome evolution in host specialist ectomycorrhizal fungi.</title>
        <authorList>
            <person name="Lofgren L.A."/>
            <person name="Nguyen N.H."/>
            <person name="Vilgalys R."/>
            <person name="Ruytinx J."/>
            <person name="Liao H.L."/>
            <person name="Branco S."/>
            <person name="Kuo A."/>
            <person name="LaButti K."/>
            <person name="Lipzen A."/>
            <person name="Andreopoulos W."/>
            <person name="Pangilinan J."/>
            <person name="Riley R."/>
            <person name="Hundley H."/>
            <person name="Na H."/>
            <person name="Barry K."/>
            <person name="Grigoriev I.V."/>
            <person name="Stajich J.E."/>
            <person name="Kennedy P.G."/>
        </authorList>
    </citation>
    <scope>NUCLEOTIDE SEQUENCE</scope>
    <source>
        <strain evidence="2">FC423</strain>
    </source>
</reference>
<accession>A0A9P7F004</accession>
<evidence type="ECO:0000313" key="2">
    <source>
        <dbReference type="EMBL" id="KAG2100721.1"/>
    </source>
</evidence>
<feature type="compositionally biased region" description="Polar residues" evidence="1">
    <location>
        <begin position="179"/>
        <end position="196"/>
    </location>
</feature>
<dbReference type="Proteomes" id="UP000823399">
    <property type="component" value="Unassembled WGS sequence"/>
</dbReference>
<protein>
    <recommendedName>
        <fullName evidence="4">Myb/SANT-like domain-containing protein</fullName>
    </recommendedName>
</protein>
<comment type="caution">
    <text evidence="2">The sequence shown here is derived from an EMBL/GenBank/DDBJ whole genome shotgun (WGS) entry which is preliminary data.</text>
</comment>
<organism evidence="2 3">
    <name type="scientific">Suillus discolor</name>
    <dbReference type="NCBI Taxonomy" id="1912936"/>
    <lineage>
        <taxon>Eukaryota</taxon>
        <taxon>Fungi</taxon>
        <taxon>Dikarya</taxon>
        <taxon>Basidiomycota</taxon>
        <taxon>Agaricomycotina</taxon>
        <taxon>Agaricomycetes</taxon>
        <taxon>Agaricomycetidae</taxon>
        <taxon>Boletales</taxon>
        <taxon>Suillineae</taxon>
        <taxon>Suillaceae</taxon>
        <taxon>Suillus</taxon>
    </lineage>
</organism>
<dbReference type="AlphaFoldDB" id="A0A9P7F004"/>
<dbReference type="EMBL" id="JABBWM010000053">
    <property type="protein sequence ID" value="KAG2100721.1"/>
    <property type="molecule type" value="Genomic_DNA"/>
</dbReference>
<evidence type="ECO:0000256" key="1">
    <source>
        <dbReference type="SAM" id="MobiDB-lite"/>
    </source>
</evidence>
<sequence length="293" mass="31491">MSDRSSSGSSHSLHSRGTIEAAAASGTSCKAPAVWSKAEETALLEFLLKALPSSGDRGFKTSTFNQAATHLKEKFMQQRGAEKTGVVCKNKWTVHITVSLRPHAKPFIIKNFDHFEIMEQLMPNQSKGAHVFWPTTTAVSTSIPPATESVAPSAAPPPAGPPSSINPDSLKPPVPSTYLAPSTEGSTTDSAWTSISHSKHKYSALAPGSATSSQKRSQPPSATLLAQQEGTETMKSLVEVVHEMQRDFTLAPPPLPNATASAAWNTCWQRHRPAQQVHNPHQQRAPLHCQLPS</sequence>
<dbReference type="OrthoDB" id="2686136at2759"/>